<feature type="transmembrane region" description="Helical" evidence="5">
    <location>
        <begin position="333"/>
        <end position="355"/>
    </location>
</feature>
<dbReference type="NCBIfam" id="TIGR00367">
    <property type="entry name" value="calcium/sodium antiporter"/>
    <property type="match status" value="1"/>
</dbReference>
<dbReference type="InterPro" id="IPR044880">
    <property type="entry name" value="NCX_ion-bd_dom_sf"/>
</dbReference>
<evidence type="ECO:0000256" key="2">
    <source>
        <dbReference type="ARBA" id="ARBA00022692"/>
    </source>
</evidence>
<dbReference type="PANTHER" id="PTHR10846:SF8">
    <property type="entry name" value="INNER MEMBRANE PROTEIN YRBG"/>
    <property type="match status" value="1"/>
</dbReference>
<evidence type="ECO:0000313" key="8">
    <source>
        <dbReference type="Proteomes" id="UP000600774"/>
    </source>
</evidence>
<evidence type="ECO:0000313" key="7">
    <source>
        <dbReference type="EMBL" id="HIH94135.1"/>
    </source>
</evidence>
<dbReference type="InterPro" id="IPR004481">
    <property type="entry name" value="K/Na/Ca-exchanger"/>
</dbReference>
<keyword evidence="4 5" id="KW-0472">Membrane</keyword>
<proteinExistence type="predicted"/>
<dbReference type="AlphaFoldDB" id="A0A832SIZ8"/>
<name>A0A832SIZ8_9EURY</name>
<keyword evidence="3 5" id="KW-1133">Transmembrane helix</keyword>
<dbReference type="EMBL" id="DUJU01000101">
    <property type="protein sequence ID" value="HIH94135.1"/>
    <property type="molecule type" value="Genomic_DNA"/>
</dbReference>
<feature type="transmembrane region" description="Helical" evidence="5">
    <location>
        <begin position="75"/>
        <end position="95"/>
    </location>
</feature>
<dbReference type="InterPro" id="IPR004837">
    <property type="entry name" value="NaCa_Exmemb"/>
</dbReference>
<evidence type="ECO:0000256" key="3">
    <source>
        <dbReference type="ARBA" id="ARBA00022989"/>
    </source>
</evidence>
<feature type="transmembrane region" description="Helical" evidence="5">
    <location>
        <begin position="6"/>
        <end position="24"/>
    </location>
</feature>
<dbReference type="FunFam" id="1.20.1420.30:FF:000031">
    <property type="entry name" value="K+-dependent Na+/Ca+ exchanger related-protein"/>
    <property type="match status" value="1"/>
</dbReference>
<feature type="domain" description="Sodium/calcium exchanger membrane region" evidence="6">
    <location>
        <begin position="277"/>
        <end position="415"/>
    </location>
</feature>
<evidence type="ECO:0000256" key="4">
    <source>
        <dbReference type="ARBA" id="ARBA00023136"/>
    </source>
</evidence>
<organism evidence="7 8">
    <name type="scientific">Methanosarcina acetivorans</name>
    <dbReference type="NCBI Taxonomy" id="2214"/>
    <lineage>
        <taxon>Archaea</taxon>
        <taxon>Methanobacteriati</taxon>
        <taxon>Methanobacteriota</taxon>
        <taxon>Stenosarchaea group</taxon>
        <taxon>Methanomicrobia</taxon>
        <taxon>Methanosarcinales</taxon>
        <taxon>Methanosarcinaceae</taxon>
        <taxon>Methanosarcina</taxon>
    </lineage>
</organism>
<dbReference type="GO" id="GO:0005886">
    <property type="term" value="C:plasma membrane"/>
    <property type="evidence" value="ECO:0007669"/>
    <property type="project" value="TreeGrafter"/>
</dbReference>
<dbReference type="GO" id="GO:0006874">
    <property type="term" value="P:intracellular calcium ion homeostasis"/>
    <property type="evidence" value="ECO:0007669"/>
    <property type="project" value="TreeGrafter"/>
</dbReference>
<comment type="subcellular location">
    <subcellularLocation>
        <location evidence="1">Membrane</location>
        <topology evidence="1">Multi-pass membrane protein</topology>
    </subcellularLocation>
</comment>
<evidence type="ECO:0000259" key="6">
    <source>
        <dbReference type="Pfam" id="PF01699"/>
    </source>
</evidence>
<dbReference type="Proteomes" id="UP000600774">
    <property type="component" value="Unassembled WGS sequence"/>
</dbReference>
<protein>
    <submittedName>
        <fullName evidence="7">Calcium/sodium antiporter</fullName>
    </submittedName>
</protein>
<sequence>MYLVDILIFVGGLLLLVKGADLFVMSSSWIAERFGVSEFIIGLTLVSIGTSVPELASALTASLEHASGIVIGDVLGSNIANIGLIVSTAALLSNVRTEELMLRRDGYIMLFSLFIFLLSILDFRISRLEALIFLLFYFVYLLFLLDKVKKHEEDIYFEDFMNYFFRFEYIFDLKARIETGIQGRIEGKRKEKITKKCSEETERKNRTEGEIGAKNKTANEIRNEKKSEIRNEIKNIIGIKNETEIEIEKETEIEIEKEIESEIKNPSESSLLKELIKLIVSGIAIVVGAKYFIEQSIFFALLLEIPETLIGISLVAIGTSLPELMVTISAARSGYASIALGNVIGSNITNTLLILGCSGLVNPLTVTKISIYYITPFMLFISLLLLLFIRTGWRIKRTEGVILLLLYCGFMFFIFLLG</sequence>
<accession>A0A832SIZ8</accession>
<dbReference type="GO" id="GO:0008273">
    <property type="term" value="F:calcium, potassium:sodium antiporter activity"/>
    <property type="evidence" value="ECO:0007669"/>
    <property type="project" value="TreeGrafter"/>
</dbReference>
<dbReference type="OMA" id="FGIIFTP"/>
<dbReference type="RefSeq" id="WP_011022771.1">
    <property type="nucleotide sequence ID" value="NZ_DUJU01000101.1"/>
</dbReference>
<evidence type="ECO:0000256" key="1">
    <source>
        <dbReference type="ARBA" id="ARBA00004141"/>
    </source>
</evidence>
<dbReference type="FunFam" id="1.20.1420.30:FF:000036">
    <property type="entry name" value="Sodium/calcium exchanger MaX1"/>
    <property type="match status" value="1"/>
</dbReference>
<dbReference type="Pfam" id="PF01699">
    <property type="entry name" value="Na_Ca_ex"/>
    <property type="match status" value="2"/>
</dbReference>
<dbReference type="GeneID" id="1474713"/>
<feature type="domain" description="Sodium/calcium exchanger membrane region" evidence="6">
    <location>
        <begin position="6"/>
        <end position="144"/>
    </location>
</feature>
<dbReference type="GO" id="GO:0005262">
    <property type="term" value="F:calcium channel activity"/>
    <property type="evidence" value="ECO:0007669"/>
    <property type="project" value="TreeGrafter"/>
</dbReference>
<evidence type="ECO:0000256" key="5">
    <source>
        <dbReference type="SAM" id="Phobius"/>
    </source>
</evidence>
<reference evidence="7" key="1">
    <citation type="journal article" date="2020" name="bioRxiv">
        <title>A rank-normalized archaeal taxonomy based on genome phylogeny resolves widespread incomplete and uneven classifications.</title>
        <authorList>
            <person name="Rinke C."/>
            <person name="Chuvochina M."/>
            <person name="Mussig A.J."/>
            <person name="Chaumeil P.-A."/>
            <person name="Waite D.W."/>
            <person name="Whitman W.B."/>
            <person name="Parks D.H."/>
            <person name="Hugenholtz P."/>
        </authorList>
    </citation>
    <scope>NUCLEOTIDE SEQUENCE</scope>
    <source>
        <strain evidence="7">UBA8876</strain>
    </source>
</reference>
<feature type="transmembrane region" description="Helical" evidence="5">
    <location>
        <begin position="131"/>
        <end position="148"/>
    </location>
</feature>
<keyword evidence="2 5" id="KW-0812">Transmembrane</keyword>
<feature type="transmembrane region" description="Helical" evidence="5">
    <location>
        <begin position="36"/>
        <end position="55"/>
    </location>
</feature>
<dbReference type="Gene3D" id="1.20.1420.30">
    <property type="entry name" value="NCX, central ion-binding region"/>
    <property type="match status" value="2"/>
</dbReference>
<dbReference type="PANTHER" id="PTHR10846">
    <property type="entry name" value="SODIUM/POTASSIUM/CALCIUM EXCHANGER"/>
    <property type="match status" value="1"/>
</dbReference>
<feature type="transmembrane region" description="Helical" evidence="5">
    <location>
        <begin position="107"/>
        <end position="125"/>
    </location>
</feature>
<comment type="caution">
    <text evidence="7">The sequence shown here is derived from an EMBL/GenBank/DDBJ whole genome shotgun (WGS) entry which is preliminary data.</text>
</comment>
<feature type="transmembrane region" description="Helical" evidence="5">
    <location>
        <begin position="401"/>
        <end position="417"/>
    </location>
</feature>
<gene>
    <name evidence="7" type="ORF">HA338_08840</name>
</gene>
<feature type="transmembrane region" description="Helical" evidence="5">
    <location>
        <begin position="370"/>
        <end position="389"/>
    </location>
</feature>